<name>A0A2T3HIV7_9SPHI</name>
<dbReference type="Gene3D" id="3.40.50.300">
    <property type="entry name" value="P-loop containing nucleotide triphosphate hydrolases"/>
    <property type="match status" value="1"/>
</dbReference>
<dbReference type="GO" id="GO:0005524">
    <property type="term" value="F:ATP binding"/>
    <property type="evidence" value="ECO:0007669"/>
    <property type="project" value="UniProtKB-KW"/>
</dbReference>
<dbReference type="RefSeq" id="WP_107216637.1">
    <property type="nucleotide sequence ID" value="NZ_KZ686270.1"/>
</dbReference>
<dbReference type="PANTHER" id="PTHR42939:SF1">
    <property type="entry name" value="ABC TRANSPORTER ATP-BINDING PROTEIN ALBC-RELATED"/>
    <property type="match status" value="1"/>
</dbReference>
<dbReference type="Pfam" id="PF00005">
    <property type="entry name" value="ABC_tran"/>
    <property type="match status" value="1"/>
</dbReference>
<sequence>MIQLSNISFAYSKGRPVLENLDLVLQAGHIYGLLGLNGAGKSSLLYQIAGLLFPDHGTARVLGMEPAQRSIEFLQSVYLLPEQSAASSLSAISYAAVHGAFYPAFDQEHFSLLLKQFDVDPRRPLDAMSYGQAKKAMIAFAIATRVRIILMDEPTNGLDIPSKRQFRKVIAGALQEDQLMVISTHQVRDLDNLIDYLLVLKDRNVILNASADHITSRILFRNTMDPQQEAGLLYAEGGLKGYAVLLKNTHGHDSKLDTETFFNALLTEKEAVLAVLNQNPTNHGILA</sequence>
<dbReference type="AlphaFoldDB" id="A0A2T3HIV7"/>
<dbReference type="PROSITE" id="PS50893">
    <property type="entry name" value="ABC_TRANSPORTER_2"/>
    <property type="match status" value="1"/>
</dbReference>
<feature type="domain" description="ABC transporter" evidence="4">
    <location>
        <begin position="2"/>
        <end position="227"/>
    </location>
</feature>
<dbReference type="OrthoDB" id="9785229at2"/>
<dbReference type="SUPFAM" id="SSF52540">
    <property type="entry name" value="P-loop containing nucleoside triphosphate hydrolases"/>
    <property type="match status" value="1"/>
</dbReference>
<keyword evidence="6" id="KW-1185">Reference proteome</keyword>
<gene>
    <name evidence="5" type="ORF">C7T94_16490</name>
</gene>
<dbReference type="GO" id="GO:0016887">
    <property type="term" value="F:ATP hydrolysis activity"/>
    <property type="evidence" value="ECO:0007669"/>
    <property type="project" value="InterPro"/>
</dbReference>
<dbReference type="SMART" id="SM00382">
    <property type="entry name" value="AAA"/>
    <property type="match status" value="1"/>
</dbReference>
<dbReference type="InterPro" id="IPR051782">
    <property type="entry name" value="ABC_Transporter_VariousFunc"/>
</dbReference>
<dbReference type="EMBL" id="PYLS01000006">
    <property type="protein sequence ID" value="PST82374.1"/>
    <property type="molecule type" value="Genomic_DNA"/>
</dbReference>
<evidence type="ECO:0000259" key="4">
    <source>
        <dbReference type="PROSITE" id="PS50893"/>
    </source>
</evidence>
<protein>
    <submittedName>
        <fullName evidence="5">ABC transporter ATP-binding protein</fullName>
    </submittedName>
</protein>
<dbReference type="InterPro" id="IPR003593">
    <property type="entry name" value="AAA+_ATPase"/>
</dbReference>
<dbReference type="InterPro" id="IPR027417">
    <property type="entry name" value="P-loop_NTPase"/>
</dbReference>
<keyword evidence="2" id="KW-0547">Nucleotide-binding</keyword>
<dbReference type="Proteomes" id="UP000240912">
    <property type="component" value="Unassembled WGS sequence"/>
</dbReference>
<dbReference type="CDD" id="cd03230">
    <property type="entry name" value="ABC_DR_subfamily_A"/>
    <property type="match status" value="1"/>
</dbReference>
<dbReference type="InterPro" id="IPR003439">
    <property type="entry name" value="ABC_transporter-like_ATP-bd"/>
</dbReference>
<keyword evidence="3 5" id="KW-0067">ATP-binding</keyword>
<comment type="caution">
    <text evidence="5">The sequence shown here is derived from an EMBL/GenBank/DDBJ whole genome shotgun (WGS) entry which is preliminary data.</text>
</comment>
<evidence type="ECO:0000256" key="3">
    <source>
        <dbReference type="ARBA" id="ARBA00022840"/>
    </source>
</evidence>
<dbReference type="PANTHER" id="PTHR42939">
    <property type="entry name" value="ABC TRANSPORTER ATP-BINDING PROTEIN ALBC-RELATED"/>
    <property type="match status" value="1"/>
</dbReference>
<organism evidence="5 6">
    <name type="scientific">Pedobacter yulinensis</name>
    <dbReference type="NCBI Taxonomy" id="2126353"/>
    <lineage>
        <taxon>Bacteria</taxon>
        <taxon>Pseudomonadati</taxon>
        <taxon>Bacteroidota</taxon>
        <taxon>Sphingobacteriia</taxon>
        <taxon>Sphingobacteriales</taxon>
        <taxon>Sphingobacteriaceae</taxon>
        <taxon>Pedobacter</taxon>
    </lineage>
</organism>
<evidence type="ECO:0000313" key="6">
    <source>
        <dbReference type="Proteomes" id="UP000240912"/>
    </source>
</evidence>
<keyword evidence="1" id="KW-0813">Transport</keyword>
<reference evidence="5 6" key="1">
    <citation type="submission" date="2018-03" db="EMBL/GenBank/DDBJ databases">
        <authorList>
            <person name="Keele B.F."/>
        </authorList>
    </citation>
    <scope>NUCLEOTIDE SEQUENCE [LARGE SCALE GENOMIC DNA]</scope>
    <source>
        <strain evidence="5 6">YL28-9</strain>
    </source>
</reference>
<evidence type="ECO:0000256" key="1">
    <source>
        <dbReference type="ARBA" id="ARBA00022448"/>
    </source>
</evidence>
<proteinExistence type="predicted"/>
<evidence type="ECO:0000313" key="5">
    <source>
        <dbReference type="EMBL" id="PST82374.1"/>
    </source>
</evidence>
<evidence type="ECO:0000256" key="2">
    <source>
        <dbReference type="ARBA" id="ARBA00022741"/>
    </source>
</evidence>
<accession>A0A2T3HIV7</accession>